<dbReference type="EMBL" id="LJSK01000071">
    <property type="protein sequence ID" value="KPI87882.1"/>
    <property type="molecule type" value="Genomic_DNA"/>
</dbReference>
<dbReference type="OMA" id="HPHLRAY"/>
<feature type="region of interest" description="Disordered" evidence="1">
    <location>
        <begin position="388"/>
        <end position="437"/>
    </location>
</feature>
<accession>A0A0N1IL93</accession>
<evidence type="ECO:0000313" key="2">
    <source>
        <dbReference type="EMBL" id="KPI87882.1"/>
    </source>
</evidence>
<name>A0A0N1IL93_LEPSE</name>
<gene>
    <name evidence="2" type="ORF">ABL78_3039</name>
</gene>
<dbReference type="AlphaFoldDB" id="A0A0N1IL93"/>
<dbReference type="VEuPathDB" id="TriTrypDB:Lsey_0071_0210"/>
<dbReference type="Proteomes" id="UP000038009">
    <property type="component" value="Unassembled WGS sequence"/>
</dbReference>
<evidence type="ECO:0000256" key="1">
    <source>
        <dbReference type="SAM" id="MobiDB-lite"/>
    </source>
</evidence>
<organism evidence="2 3">
    <name type="scientific">Leptomonas seymouri</name>
    <dbReference type="NCBI Taxonomy" id="5684"/>
    <lineage>
        <taxon>Eukaryota</taxon>
        <taxon>Discoba</taxon>
        <taxon>Euglenozoa</taxon>
        <taxon>Kinetoplastea</taxon>
        <taxon>Metakinetoplastina</taxon>
        <taxon>Trypanosomatida</taxon>
        <taxon>Trypanosomatidae</taxon>
        <taxon>Leishmaniinae</taxon>
        <taxon>Leptomonas</taxon>
    </lineage>
</organism>
<evidence type="ECO:0000313" key="3">
    <source>
        <dbReference type="Proteomes" id="UP000038009"/>
    </source>
</evidence>
<keyword evidence="3" id="KW-1185">Reference proteome</keyword>
<reference evidence="2 3" key="1">
    <citation type="journal article" date="2015" name="PLoS Pathog.">
        <title>Leptomonas seymouri: Adaptations to the Dixenous Life Cycle Analyzed by Genome Sequencing, Transcriptome Profiling and Co-infection with Leishmania donovani.</title>
        <authorList>
            <person name="Kraeva N."/>
            <person name="Butenko A."/>
            <person name="Hlavacova J."/>
            <person name="Kostygov A."/>
            <person name="Myskova J."/>
            <person name="Grybchuk D."/>
            <person name="Lestinova T."/>
            <person name="Votypka J."/>
            <person name="Volf P."/>
            <person name="Opperdoes F."/>
            <person name="Flegontov P."/>
            <person name="Lukes J."/>
            <person name="Yurchenko V."/>
        </authorList>
    </citation>
    <scope>NUCLEOTIDE SEQUENCE [LARGE SCALE GENOMIC DNA]</scope>
    <source>
        <strain evidence="2 3">ATCC 30220</strain>
    </source>
</reference>
<feature type="compositionally biased region" description="Acidic residues" evidence="1">
    <location>
        <begin position="418"/>
        <end position="434"/>
    </location>
</feature>
<comment type="caution">
    <text evidence="2">The sequence shown here is derived from an EMBL/GenBank/DDBJ whole genome shotgun (WGS) entry which is preliminary data.</text>
</comment>
<dbReference type="OrthoDB" id="272389at2759"/>
<proteinExistence type="predicted"/>
<protein>
    <submittedName>
        <fullName evidence="2">Uncharacterized protein</fullName>
    </submittedName>
</protein>
<sequence length="545" mass="60154">MQSRIPLSIVLSAEGTRHAIPHRTFRIPVSQTTDAPQTEQQKEGVSFFYYLDSNDTRLPSHPHLRAYAQLPEDYETYVGEEVWEKKGAAEPPASSAHEAEAEALAPVPEFRGVVDWVNRVFDEEDWAEDGVVLCGRYVVADDGAWVVPSRSPTLYTTREVFLLMRNSCKFLRDVHAQMKVVAAASSGLPCHHGFPSPLYLEFTLAKALAGSGASEMRALIPYPLHFSATTQGWVTDCAAASLSFTGIGQRLTDACFPSLMAWSEDEHDQNFRLMLRRMEQAALLERTLEANSDFISRLVAKFHKRNCVVPSQSAAGSNDDPGARQSEEHLTLLLNVDLLFEGPSLPIYILSAKARVFEVAQRTDAEWDGLQGRTTSRPLWTPLLKLTEDEEDEDHNATAGAPPVTADKASSHSSNSDAAEEREGDSEEDDDEEVGGGGAGTLSFFRMFRDAAHWNQYVAAMVQRLHDAATDGSICPDSNKPSRNVQHYCVIASEGADLVTCGDTLTKRGLPLELMHPELLEQNEEAATFLKMLRDGLFKKPSGEN</sequence>